<comment type="subcellular location">
    <subcellularLocation>
        <location evidence="1">Cell membrane</location>
        <topology evidence="1">Multi-pass membrane protein</topology>
    </subcellularLocation>
</comment>
<dbReference type="EMBL" id="FOLB01000010">
    <property type="protein sequence ID" value="SFC74009.1"/>
    <property type="molecule type" value="Genomic_DNA"/>
</dbReference>
<evidence type="ECO:0000256" key="2">
    <source>
        <dbReference type="ARBA" id="ARBA00022475"/>
    </source>
</evidence>
<sequence length="365" mass="38199">MTFDPRKAGLTLAAPLLAIVFAVLVTSIVLAAAGDPVGTVWQTIFTQPRPRNVVNIINAASVLYLSALAAAVGFRMNLFNIGVDGQYRIAAFAAAYVAGEAWMPGKLNVLFSILVAVVVGALWAGIAGLLKVTRGVSEVISTIMLNSIATALVAYFLRQVAEKGSNNIHTTTIPASSQLAGFKLVGDAPNAIYTLSVLAVLAGIFYWLLLNRTVFGFNLRATGMSESAAVASGVSVKKMVVVSMLISGGVAGLIGMPLLFGDAYNYGLTFQTGLGFAGIAVALLGRNHPVGIALAALLFAFLNEQSNSLQLKAGVSNDIVNIMQGVIVLSVVIAYEVVRRYNNAAEQRRVAAQLAASRQAEEVPA</sequence>
<evidence type="ECO:0000313" key="7">
    <source>
        <dbReference type="EMBL" id="SFC74009.1"/>
    </source>
</evidence>
<evidence type="ECO:0000256" key="6">
    <source>
        <dbReference type="SAM" id="Phobius"/>
    </source>
</evidence>
<feature type="transmembrane region" description="Helical" evidence="6">
    <location>
        <begin position="139"/>
        <end position="157"/>
    </location>
</feature>
<keyword evidence="3 6" id="KW-0812">Transmembrane</keyword>
<keyword evidence="2" id="KW-1003">Cell membrane</keyword>
<feature type="transmembrane region" description="Helical" evidence="6">
    <location>
        <begin position="240"/>
        <end position="260"/>
    </location>
</feature>
<dbReference type="AlphaFoldDB" id="A0A1I1LLU5"/>
<protein>
    <submittedName>
        <fullName evidence="7">Simple sugar transport system permease protein</fullName>
    </submittedName>
</protein>
<organism evidence="7 8">
    <name type="scientific">Nocardioides terrae</name>
    <dbReference type="NCBI Taxonomy" id="574651"/>
    <lineage>
        <taxon>Bacteria</taxon>
        <taxon>Bacillati</taxon>
        <taxon>Actinomycetota</taxon>
        <taxon>Actinomycetes</taxon>
        <taxon>Propionibacteriales</taxon>
        <taxon>Nocardioidaceae</taxon>
        <taxon>Nocardioides</taxon>
    </lineage>
</organism>
<dbReference type="PANTHER" id="PTHR47089:SF1">
    <property type="entry name" value="GUANOSINE ABC TRANSPORTER PERMEASE PROTEIN NUPP"/>
    <property type="match status" value="1"/>
</dbReference>
<dbReference type="GO" id="GO:0022857">
    <property type="term" value="F:transmembrane transporter activity"/>
    <property type="evidence" value="ECO:0007669"/>
    <property type="project" value="InterPro"/>
</dbReference>
<feature type="transmembrane region" description="Helical" evidence="6">
    <location>
        <begin position="191"/>
        <end position="210"/>
    </location>
</feature>
<dbReference type="Proteomes" id="UP000198832">
    <property type="component" value="Unassembled WGS sequence"/>
</dbReference>
<dbReference type="RefSeq" id="WP_091124984.1">
    <property type="nucleotide sequence ID" value="NZ_FOLB01000010.1"/>
</dbReference>
<dbReference type="GO" id="GO:0005886">
    <property type="term" value="C:plasma membrane"/>
    <property type="evidence" value="ECO:0007669"/>
    <property type="project" value="UniProtKB-SubCell"/>
</dbReference>
<evidence type="ECO:0000256" key="1">
    <source>
        <dbReference type="ARBA" id="ARBA00004651"/>
    </source>
</evidence>
<gene>
    <name evidence="7" type="ORF">SAMN04487968_110125</name>
</gene>
<proteinExistence type="predicted"/>
<feature type="transmembrane region" description="Helical" evidence="6">
    <location>
        <begin position="55"/>
        <end position="74"/>
    </location>
</feature>
<evidence type="ECO:0000313" key="8">
    <source>
        <dbReference type="Proteomes" id="UP000198832"/>
    </source>
</evidence>
<keyword evidence="4 6" id="KW-1133">Transmembrane helix</keyword>
<keyword evidence="7" id="KW-0762">Sugar transport</keyword>
<evidence type="ECO:0000256" key="3">
    <source>
        <dbReference type="ARBA" id="ARBA00022692"/>
    </source>
</evidence>
<reference evidence="7 8" key="1">
    <citation type="submission" date="2016-10" db="EMBL/GenBank/DDBJ databases">
        <authorList>
            <person name="de Groot N.N."/>
        </authorList>
    </citation>
    <scope>NUCLEOTIDE SEQUENCE [LARGE SCALE GENOMIC DNA]</scope>
    <source>
        <strain evidence="7 8">CGMCC 1.7056</strain>
    </source>
</reference>
<dbReference type="OrthoDB" id="45037at2"/>
<dbReference type="Pfam" id="PF02653">
    <property type="entry name" value="BPD_transp_2"/>
    <property type="match status" value="1"/>
</dbReference>
<feature type="transmembrane region" description="Helical" evidence="6">
    <location>
        <begin position="290"/>
        <end position="307"/>
    </location>
</feature>
<feature type="transmembrane region" description="Helical" evidence="6">
    <location>
        <begin position="319"/>
        <end position="338"/>
    </location>
</feature>
<name>A0A1I1LLU5_9ACTN</name>
<dbReference type="CDD" id="cd06580">
    <property type="entry name" value="TM_PBP1_transp_TpRbsC_like"/>
    <property type="match status" value="1"/>
</dbReference>
<feature type="transmembrane region" description="Helical" evidence="6">
    <location>
        <begin position="109"/>
        <end position="130"/>
    </location>
</feature>
<keyword evidence="5 6" id="KW-0472">Membrane</keyword>
<accession>A0A1I1LLU5</accession>
<evidence type="ECO:0000256" key="4">
    <source>
        <dbReference type="ARBA" id="ARBA00022989"/>
    </source>
</evidence>
<keyword evidence="7" id="KW-0813">Transport</keyword>
<dbReference type="InterPro" id="IPR001851">
    <property type="entry name" value="ABC_transp_permease"/>
</dbReference>
<dbReference type="PANTHER" id="PTHR47089">
    <property type="entry name" value="ABC TRANSPORTER, PERMEASE PROTEIN"/>
    <property type="match status" value="1"/>
</dbReference>
<evidence type="ECO:0000256" key="5">
    <source>
        <dbReference type="ARBA" id="ARBA00023136"/>
    </source>
</evidence>
<dbReference type="STRING" id="574651.SAMN04487968_110125"/>
<keyword evidence="8" id="KW-1185">Reference proteome</keyword>
<feature type="transmembrane region" description="Helical" evidence="6">
    <location>
        <begin position="266"/>
        <end position="283"/>
    </location>
</feature>